<dbReference type="KEGG" id="hazt:108679819"/>
<evidence type="ECO:0000313" key="3">
    <source>
        <dbReference type="Proteomes" id="UP000694843"/>
    </source>
</evidence>
<feature type="transmembrane region" description="Helical" evidence="2">
    <location>
        <begin position="142"/>
        <end position="166"/>
    </location>
</feature>
<evidence type="ECO:0000313" key="4">
    <source>
        <dbReference type="RefSeq" id="XP_018024036.1"/>
    </source>
</evidence>
<proteinExistence type="predicted"/>
<evidence type="ECO:0000256" key="1">
    <source>
        <dbReference type="SAM" id="MobiDB-lite"/>
    </source>
</evidence>
<feature type="transmembrane region" description="Helical" evidence="2">
    <location>
        <begin position="12"/>
        <end position="43"/>
    </location>
</feature>
<evidence type="ECO:0000256" key="2">
    <source>
        <dbReference type="SAM" id="Phobius"/>
    </source>
</evidence>
<keyword evidence="2" id="KW-0472">Membrane</keyword>
<feature type="transmembrane region" description="Helical" evidence="2">
    <location>
        <begin position="205"/>
        <end position="225"/>
    </location>
</feature>
<keyword evidence="3" id="KW-1185">Reference proteome</keyword>
<feature type="transmembrane region" description="Helical" evidence="2">
    <location>
        <begin position="178"/>
        <end position="199"/>
    </location>
</feature>
<reference evidence="4" key="1">
    <citation type="submission" date="2025-08" db="UniProtKB">
        <authorList>
            <consortium name="RefSeq"/>
        </authorList>
    </citation>
    <scope>IDENTIFICATION</scope>
    <source>
        <tissue evidence="4">Whole organism</tissue>
    </source>
</reference>
<sequence>MCEVSKCCLCISLYNGCIISAFVTIAVSVCQTTIFSLILYLAYNSNSYTTGGGGDDESSAFPNDTIFSAENETDLADGASYSFSSKICPFGFVHLIVSNKSHHRSHIKDVGHEEVDLDSINATLKPFSNLTVVGGTKCVAPVPSMLCCMVVASFLYGIVGGILMIGVRKGVSQLLSIWFFYTVGYNILALVVGLLDGVYSGAADISSYVVCFVTLYCIVVVDSYYEKVLIGTEETRASAAQNTFSPQPGLVVVKLSPQSDLLDNNISSVRLLPHNGHIDDGGGEGSVTEPFLGGGLQS</sequence>
<protein>
    <submittedName>
        <fullName evidence="4">Uncharacterized protein LOC108679819</fullName>
    </submittedName>
</protein>
<dbReference type="OrthoDB" id="6356931at2759"/>
<dbReference type="GeneID" id="108679819"/>
<dbReference type="RefSeq" id="XP_018024036.1">
    <property type="nucleotide sequence ID" value="XM_018168547.2"/>
</dbReference>
<dbReference type="Proteomes" id="UP000694843">
    <property type="component" value="Unplaced"/>
</dbReference>
<keyword evidence="2" id="KW-1133">Transmembrane helix</keyword>
<keyword evidence="2" id="KW-0812">Transmembrane</keyword>
<organism evidence="3 4">
    <name type="scientific">Hyalella azteca</name>
    <name type="common">Amphipod</name>
    <dbReference type="NCBI Taxonomy" id="294128"/>
    <lineage>
        <taxon>Eukaryota</taxon>
        <taxon>Metazoa</taxon>
        <taxon>Ecdysozoa</taxon>
        <taxon>Arthropoda</taxon>
        <taxon>Crustacea</taxon>
        <taxon>Multicrustacea</taxon>
        <taxon>Malacostraca</taxon>
        <taxon>Eumalacostraca</taxon>
        <taxon>Peracarida</taxon>
        <taxon>Amphipoda</taxon>
        <taxon>Senticaudata</taxon>
        <taxon>Talitrida</taxon>
        <taxon>Talitroidea</taxon>
        <taxon>Hyalellidae</taxon>
        <taxon>Hyalella</taxon>
    </lineage>
</organism>
<accession>A0A8B7PFF9</accession>
<feature type="region of interest" description="Disordered" evidence="1">
    <location>
        <begin position="275"/>
        <end position="298"/>
    </location>
</feature>
<name>A0A8B7PFF9_HYAAZ</name>
<dbReference type="AlphaFoldDB" id="A0A8B7PFF9"/>
<gene>
    <name evidence="4" type="primary">LOC108679819</name>
</gene>